<accession>A0ABR5AAW4</accession>
<keyword evidence="2" id="KW-1185">Reference proteome</keyword>
<evidence type="ECO:0000313" key="1">
    <source>
        <dbReference type="EMBL" id="KIL38176.1"/>
    </source>
</evidence>
<comment type="caution">
    <text evidence="1">The sequence shown here is derived from an EMBL/GenBank/DDBJ whole genome shotgun (WGS) entry which is preliminary data.</text>
</comment>
<sequence>MYWRLDGLVIITTFRQLPYYGLSGILHHEHERHRLSHTIGVATRGIVRSATIAMHSSPVQSEHDRFERQQPFARIRDEMKKASSSAETGNFP</sequence>
<name>A0ABR5AAW4_9BACL</name>
<dbReference type="Proteomes" id="UP000031967">
    <property type="component" value="Unassembled WGS sequence"/>
</dbReference>
<dbReference type="EMBL" id="JXAK01000072">
    <property type="protein sequence ID" value="KIL38176.1"/>
    <property type="molecule type" value="Genomic_DNA"/>
</dbReference>
<evidence type="ECO:0000313" key="2">
    <source>
        <dbReference type="Proteomes" id="UP000031967"/>
    </source>
</evidence>
<organism evidence="1 2">
    <name type="scientific">Gordoniibacillus kamchatkensis</name>
    <dbReference type="NCBI Taxonomy" id="1590651"/>
    <lineage>
        <taxon>Bacteria</taxon>
        <taxon>Bacillati</taxon>
        <taxon>Bacillota</taxon>
        <taxon>Bacilli</taxon>
        <taxon>Bacillales</taxon>
        <taxon>Paenibacillaceae</taxon>
        <taxon>Gordoniibacillus</taxon>
    </lineage>
</organism>
<gene>
    <name evidence="1" type="ORF">SD70_28005</name>
</gene>
<reference evidence="1 2" key="1">
    <citation type="submission" date="2014-12" db="EMBL/GenBank/DDBJ databases">
        <title>Draft genome sequence of Paenibacillus kamchatkensis strain B-2647.</title>
        <authorList>
            <person name="Karlyshev A.V."/>
            <person name="Kudryashova E.B."/>
        </authorList>
    </citation>
    <scope>NUCLEOTIDE SEQUENCE [LARGE SCALE GENOMIC DNA]</scope>
    <source>
        <strain evidence="1 2">VKM B-2647</strain>
    </source>
</reference>
<proteinExistence type="predicted"/>
<protein>
    <submittedName>
        <fullName evidence="1">Uncharacterized protein</fullName>
    </submittedName>
</protein>